<reference evidence="8 9" key="1">
    <citation type="submission" date="2020-08" db="EMBL/GenBank/DDBJ databases">
        <title>A Genomic Blueprint of the Chicken Gut Microbiome.</title>
        <authorList>
            <person name="Gilroy R."/>
            <person name="Ravi A."/>
            <person name="Getino M."/>
            <person name="Pursley I."/>
            <person name="Horton D.L."/>
            <person name="Alikhan N.-F."/>
            <person name="Baker D."/>
            <person name="Gharbi K."/>
            <person name="Hall N."/>
            <person name="Watson M."/>
            <person name="Adriaenssens E.M."/>
            <person name="Foster-Nyarko E."/>
            <person name="Jarju S."/>
            <person name="Secka A."/>
            <person name="Antonio M."/>
            <person name="Oren A."/>
            <person name="Chaudhuri R."/>
            <person name="La Ragione R.M."/>
            <person name="Hildebrand F."/>
            <person name="Pallen M.J."/>
        </authorList>
    </citation>
    <scope>NUCLEOTIDE SEQUENCE [LARGE SCALE GENOMIC DNA]</scope>
    <source>
        <strain evidence="8 9">Sa4CUA1</strain>
    </source>
</reference>
<evidence type="ECO:0000256" key="2">
    <source>
        <dbReference type="ARBA" id="ARBA00012150"/>
    </source>
</evidence>
<sequence length="94" mass="9960">MADDDRSHDGRPHHGRGEAAVRVVVHGQVQGVGFRWATTRQGAALGLACDAQNLPDGTVLVTARGEASALDGLLDWLRSGRTPGHVTRVDEDPV</sequence>
<evidence type="ECO:0000256" key="5">
    <source>
        <dbReference type="PROSITE-ProRule" id="PRU00520"/>
    </source>
</evidence>
<dbReference type="EC" id="3.6.1.7" evidence="2 5"/>
<dbReference type="Pfam" id="PF00708">
    <property type="entry name" value="Acylphosphatase"/>
    <property type="match status" value="1"/>
</dbReference>
<evidence type="ECO:0000256" key="1">
    <source>
        <dbReference type="ARBA" id="ARBA00005614"/>
    </source>
</evidence>
<protein>
    <recommendedName>
        <fullName evidence="3 5">acylphosphatase</fullName>
        <ecNumber evidence="2 5">3.6.1.7</ecNumber>
    </recommendedName>
</protein>
<feature type="active site" evidence="5">
    <location>
        <position position="53"/>
    </location>
</feature>
<dbReference type="PANTHER" id="PTHR47268:SF4">
    <property type="entry name" value="ACYLPHOSPHATASE"/>
    <property type="match status" value="1"/>
</dbReference>
<dbReference type="InterPro" id="IPR020456">
    <property type="entry name" value="Acylphosphatase"/>
</dbReference>
<evidence type="ECO:0000256" key="6">
    <source>
        <dbReference type="RuleBase" id="RU004168"/>
    </source>
</evidence>
<dbReference type="InterPro" id="IPR001792">
    <property type="entry name" value="Acylphosphatase-like_dom"/>
</dbReference>
<comment type="similarity">
    <text evidence="1 6">Belongs to the acylphosphatase family.</text>
</comment>
<dbReference type="SUPFAM" id="SSF54975">
    <property type="entry name" value="Acylphosphatase/BLUF domain-like"/>
    <property type="match status" value="1"/>
</dbReference>
<dbReference type="InterPro" id="IPR017968">
    <property type="entry name" value="Acylphosphatase_CS"/>
</dbReference>
<accession>A0ABR8RWI7</accession>
<dbReference type="PANTHER" id="PTHR47268">
    <property type="entry name" value="ACYLPHOSPHATASE"/>
    <property type="match status" value="1"/>
</dbReference>
<comment type="catalytic activity">
    <reaction evidence="4 5">
        <text>an acyl phosphate + H2O = a carboxylate + phosphate + H(+)</text>
        <dbReference type="Rhea" id="RHEA:14965"/>
        <dbReference type="ChEBI" id="CHEBI:15377"/>
        <dbReference type="ChEBI" id="CHEBI:15378"/>
        <dbReference type="ChEBI" id="CHEBI:29067"/>
        <dbReference type="ChEBI" id="CHEBI:43474"/>
        <dbReference type="ChEBI" id="CHEBI:59918"/>
        <dbReference type="EC" id="3.6.1.7"/>
    </reaction>
</comment>
<dbReference type="Gene3D" id="3.30.70.100">
    <property type="match status" value="1"/>
</dbReference>
<feature type="domain" description="Acylphosphatase-like" evidence="7">
    <location>
        <begin position="20"/>
        <end position="94"/>
    </location>
</feature>
<evidence type="ECO:0000259" key="7">
    <source>
        <dbReference type="PROSITE" id="PS51160"/>
    </source>
</evidence>
<evidence type="ECO:0000256" key="3">
    <source>
        <dbReference type="ARBA" id="ARBA00015991"/>
    </source>
</evidence>
<gene>
    <name evidence="8" type="ORF">H9652_17225</name>
</gene>
<organism evidence="8 9">
    <name type="scientific">Oerskovia rustica</name>
    <dbReference type="NCBI Taxonomy" id="2762237"/>
    <lineage>
        <taxon>Bacteria</taxon>
        <taxon>Bacillati</taxon>
        <taxon>Actinomycetota</taxon>
        <taxon>Actinomycetes</taxon>
        <taxon>Micrococcales</taxon>
        <taxon>Cellulomonadaceae</taxon>
        <taxon>Oerskovia</taxon>
    </lineage>
</organism>
<comment type="caution">
    <text evidence="8">The sequence shown here is derived from an EMBL/GenBank/DDBJ whole genome shotgun (WGS) entry which is preliminary data.</text>
</comment>
<feature type="active site" evidence="5">
    <location>
        <position position="35"/>
    </location>
</feature>
<dbReference type="EMBL" id="JACSQQ010000041">
    <property type="protein sequence ID" value="MBD7952148.1"/>
    <property type="molecule type" value="Genomic_DNA"/>
</dbReference>
<dbReference type="InterPro" id="IPR036046">
    <property type="entry name" value="Acylphosphatase-like_dom_sf"/>
</dbReference>
<dbReference type="RefSeq" id="WP_191797675.1">
    <property type="nucleotide sequence ID" value="NZ_JACSQQ010000041.1"/>
</dbReference>
<evidence type="ECO:0000313" key="8">
    <source>
        <dbReference type="EMBL" id="MBD7952148.1"/>
    </source>
</evidence>
<dbReference type="Proteomes" id="UP000641803">
    <property type="component" value="Unassembled WGS sequence"/>
</dbReference>
<keyword evidence="9" id="KW-1185">Reference proteome</keyword>
<evidence type="ECO:0000256" key="4">
    <source>
        <dbReference type="ARBA" id="ARBA00047645"/>
    </source>
</evidence>
<dbReference type="PROSITE" id="PS51160">
    <property type="entry name" value="ACYLPHOSPHATASE_3"/>
    <property type="match status" value="1"/>
</dbReference>
<evidence type="ECO:0000313" key="9">
    <source>
        <dbReference type="Proteomes" id="UP000641803"/>
    </source>
</evidence>
<proteinExistence type="inferred from homology"/>
<keyword evidence="5" id="KW-0378">Hydrolase</keyword>
<dbReference type="PROSITE" id="PS00150">
    <property type="entry name" value="ACYLPHOSPHATASE_1"/>
    <property type="match status" value="1"/>
</dbReference>
<name>A0ABR8RWI7_9CELL</name>